<feature type="chain" id="PRO_5021306552" evidence="2">
    <location>
        <begin position="23"/>
        <end position="127"/>
    </location>
</feature>
<reference evidence="3 4" key="1">
    <citation type="submission" date="2019-03" db="EMBL/GenBank/DDBJ databases">
        <title>First draft genome of Liparis tanakae, snailfish: a comprehensive survey of snailfish specific genes.</title>
        <authorList>
            <person name="Kim W."/>
            <person name="Song I."/>
            <person name="Jeong J.-H."/>
            <person name="Kim D."/>
            <person name="Kim S."/>
            <person name="Ryu S."/>
            <person name="Song J.Y."/>
            <person name="Lee S.K."/>
        </authorList>
    </citation>
    <scope>NUCLEOTIDE SEQUENCE [LARGE SCALE GENOMIC DNA]</scope>
    <source>
        <tissue evidence="3">Muscle</tissue>
    </source>
</reference>
<feature type="region of interest" description="Disordered" evidence="1">
    <location>
        <begin position="24"/>
        <end position="54"/>
    </location>
</feature>
<evidence type="ECO:0000313" key="3">
    <source>
        <dbReference type="EMBL" id="TNN82994.1"/>
    </source>
</evidence>
<comment type="caution">
    <text evidence="3">The sequence shown here is derived from an EMBL/GenBank/DDBJ whole genome shotgun (WGS) entry which is preliminary data.</text>
</comment>
<dbReference type="Proteomes" id="UP000314294">
    <property type="component" value="Unassembled WGS sequence"/>
</dbReference>
<keyword evidence="4" id="KW-1185">Reference proteome</keyword>
<name>A0A4Z2IZL1_9TELE</name>
<organism evidence="3 4">
    <name type="scientific">Liparis tanakae</name>
    <name type="common">Tanaka's snailfish</name>
    <dbReference type="NCBI Taxonomy" id="230148"/>
    <lineage>
        <taxon>Eukaryota</taxon>
        <taxon>Metazoa</taxon>
        <taxon>Chordata</taxon>
        <taxon>Craniata</taxon>
        <taxon>Vertebrata</taxon>
        <taxon>Euteleostomi</taxon>
        <taxon>Actinopterygii</taxon>
        <taxon>Neopterygii</taxon>
        <taxon>Teleostei</taxon>
        <taxon>Neoteleostei</taxon>
        <taxon>Acanthomorphata</taxon>
        <taxon>Eupercaria</taxon>
        <taxon>Perciformes</taxon>
        <taxon>Cottioidei</taxon>
        <taxon>Cottales</taxon>
        <taxon>Liparidae</taxon>
        <taxon>Liparis</taxon>
    </lineage>
</organism>
<protein>
    <submittedName>
        <fullName evidence="3">Uncharacterized protein</fullName>
    </submittedName>
</protein>
<evidence type="ECO:0000256" key="2">
    <source>
        <dbReference type="SAM" id="SignalP"/>
    </source>
</evidence>
<dbReference type="EMBL" id="SRLO01000035">
    <property type="protein sequence ID" value="TNN82994.1"/>
    <property type="molecule type" value="Genomic_DNA"/>
</dbReference>
<proteinExistence type="predicted"/>
<dbReference type="OrthoDB" id="5981048at2759"/>
<gene>
    <name evidence="3" type="ORF">EYF80_006601</name>
</gene>
<sequence length="127" mass="13378">MSCCWFTCALLLLGLSATRGAARDGGAPVDFGAESESGSGTQTDPSPSSTKTVFSHLRRGVRRLADRRHAHVHIERKCEPNSSKSERVLQLGAMQPGAMQPGAMQPGAMQPGAMQLGAMQLGAMQPT</sequence>
<evidence type="ECO:0000313" key="4">
    <source>
        <dbReference type="Proteomes" id="UP000314294"/>
    </source>
</evidence>
<feature type="signal peptide" evidence="2">
    <location>
        <begin position="1"/>
        <end position="22"/>
    </location>
</feature>
<evidence type="ECO:0000256" key="1">
    <source>
        <dbReference type="SAM" id="MobiDB-lite"/>
    </source>
</evidence>
<accession>A0A4Z2IZL1</accession>
<feature type="compositionally biased region" description="Polar residues" evidence="1">
    <location>
        <begin position="36"/>
        <end position="53"/>
    </location>
</feature>
<keyword evidence="2" id="KW-0732">Signal</keyword>
<dbReference type="AlphaFoldDB" id="A0A4Z2IZL1"/>